<dbReference type="HOGENOM" id="CLU_3140768_0_0_7"/>
<proteinExistence type="predicted"/>
<gene>
    <name evidence="2" type="ORF">SCE1572_12840</name>
</gene>
<evidence type="ECO:0000313" key="3">
    <source>
        <dbReference type="Proteomes" id="UP000014803"/>
    </source>
</evidence>
<dbReference type="AlphaFoldDB" id="S4XQ43"/>
<sequence length="49" mass="5449">MSRASRGEGAERRAAGAGLPIIRIARPTQRRERQRSLARPPDRGWPQGV</sequence>
<dbReference type="KEGG" id="scu:SCE1572_12840"/>
<accession>S4XQ43</accession>
<protein>
    <submittedName>
        <fullName evidence="2">Uncharacterized protein</fullName>
    </submittedName>
</protein>
<name>S4XQ43_SORCE</name>
<dbReference type="Proteomes" id="UP000014803">
    <property type="component" value="Chromosome"/>
</dbReference>
<evidence type="ECO:0000256" key="1">
    <source>
        <dbReference type="SAM" id="MobiDB-lite"/>
    </source>
</evidence>
<feature type="compositionally biased region" description="Basic and acidic residues" evidence="1">
    <location>
        <begin position="1"/>
        <end position="14"/>
    </location>
</feature>
<dbReference type="EMBL" id="CP003969">
    <property type="protein sequence ID" value="AGP35327.1"/>
    <property type="molecule type" value="Genomic_DNA"/>
</dbReference>
<feature type="region of interest" description="Disordered" evidence="1">
    <location>
        <begin position="1"/>
        <end position="49"/>
    </location>
</feature>
<reference evidence="2 3" key="1">
    <citation type="journal article" date="2013" name="Sci. Rep.">
        <title>Extraordinary expansion of a Sorangium cellulosum genome from an alkaline milieu.</title>
        <authorList>
            <person name="Han K."/>
            <person name="Li Z.F."/>
            <person name="Peng R."/>
            <person name="Zhu L.P."/>
            <person name="Zhou T."/>
            <person name="Wang L.G."/>
            <person name="Li S.G."/>
            <person name="Zhang X.B."/>
            <person name="Hu W."/>
            <person name="Wu Z.H."/>
            <person name="Qin N."/>
            <person name="Li Y.Z."/>
        </authorList>
    </citation>
    <scope>NUCLEOTIDE SEQUENCE [LARGE SCALE GENOMIC DNA]</scope>
    <source>
        <strain evidence="2 3">So0157-2</strain>
    </source>
</reference>
<dbReference type="PATRIC" id="fig|1254432.3.peg.2888"/>
<evidence type="ECO:0000313" key="2">
    <source>
        <dbReference type="EMBL" id="AGP35327.1"/>
    </source>
</evidence>
<organism evidence="2 3">
    <name type="scientific">Sorangium cellulosum So0157-2</name>
    <dbReference type="NCBI Taxonomy" id="1254432"/>
    <lineage>
        <taxon>Bacteria</taxon>
        <taxon>Pseudomonadati</taxon>
        <taxon>Myxococcota</taxon>
        <taxon>Polyangia</taxon>
        <taxon>Polyangiales</taxon>
        <taxon>Polyangiaceae</taxon>
        <taxon>Sorangium</taxon>
    </lineage>
</organism>